<dbReference type="Proteomes" id="UP000767854">
    <property type="component" value="Unassembled WGS sequence"/>
</dbReference>
<evidence type="ECO:0000313" key="3">
    <source>
        <dbReference type="Proteomes" id="UP000767854"/>
    </source>
</evidence>
<accession>A0ABS2MSX6</accession>
<name>A0ABS2MSX6_9FIRM</name>
<dbReference type="NCBIfam" id="TIGR00762">
    <property type="entry name" value="DegV"/>
    <property type="match status" value="1"/>
</dbReference>
<dbReference type="Pfam" id="PF02645">
    <property type="entry name" value="DegV"/>
    <property type="match status" value="1"/>
</dbReference>
<proteinExistence type="predicted"/>
<dbReference type="PANTHER" id="PTHR33434">
    <property type="entry name" value="DEGV DOMAIN-CONTAINING PROTEIN DR_1986-RELATED"/>
    <property type="match status" value="1"/>
</dbReference>
<keyword evidence="1" id="KW-0446">Lipid-binding</keyword>
<evidence type="ECO:0000313" key="2">
    <source>
        <dbReference type="EMBL" id="MBM7562382.1"/>
    </source>
</evidence>
<protein>
    <submittedName>
        <fullName evidence="2">DegV family protein with EDD domain</fullName>
    </submittedName>
</protein>
<dbReference type="Gene3D" id="3.30.1180.10">
    <property type="match status" value="1"/>
</dbReference>
<dbReference type="Gene3D" id="3.40.50.10440">
    <property type="entry name" value="Dihydroxyacetone kinase, domain 1"/>
    <property type="match status" value="1"/>
</dbReference>
<keyword evidence="3" id="KW-1185">Reference proteome</keyword>
<dbReference type="RefSeq" id="WP_204664752.1">
    <property type="nucleotide sequence ID" value="NZ_JAFBDT010000017.1"/>
</dbReference>
<evidence type="ECO:0000256" key="1">
    <source>
        <dbReference type="ARBA" id="ARBA00023121"/>
    </source>
</evidence>
<dbReference type="SUPFAM" id="SSF82549">
    <property type="entry name" value="DAK1/DegV-like"/>
    <property type="match status" value="1"/>
</dbReference>
<dbReference type="InterPro" id="IPR043168">
    <property type="entry name" value="DegV_C"/>
</dbReference>
<organism evidence="2 3">
    <name type="scientific">Fusibacter tunisiensis</name>
    <dbReference type="NCBI Taxonomy" id="1008308"/>
    <lineage>
        <taxon>Bacteria</taxon>
        <taxon>Bacillati</taxon>
        <taxon>Bacillota</taxon>
        <taxon>Clostridia</taxon>
        <taxon>Eubacteriales</taxon>
        <taxon>Eubacteriales Family XII. Incertae Sedis</taxon>
        <taxon>Fusibacter</taxon>
    </lineage>
</organism>
<dbReference type="PROSITE" id="PS51482">
    <property type="entry name" value="DEGV"/>
    <property type="match status" value="1"/>
</dbReference>
<gene>
    <name evidence="2" type="ORF">JOC49_001932</name>
</gene>
<reference evidence="2 3" key="1">
    <citation type="submission" date="2021-01" db="EMBL/GenBank/DDBJ databases">
        <title>Genomic Encyclopedia of Type Strains, Phase IV (KMG-IV): sequencing the most valuable type-strain genomes for metagenomic binning, comparative biology and taxonomic classification.</title>
        <authorList>
            <person name="Goeker M."/>
        </authorList>
    </citation>
    <scope>NUCLEOTIDE SEQUENCE [LARGE SCALE GENOMIC DNA]</scope>
    <source>
        <strain evidence="2 3">DSM 24436</strain>
    </source>
</reference>
<sequence length="279" mass="30985">MFKIVADSSTEVDGRFLEKFPVSLVPFKLYLEGKEYVDDSNLDVDAFVNDMKASNDLPRSACPSPNDFLDAFKGEEDEIFVVTISSKLSGTYNSAMVAKELFETENPGKKFIHVFDSLGAAAGETLVARMIHEFKNQGQKGEELVKSVTQYISNMRVMFISESLDNLIKNGRISKWKGIIATKLRIFPIMGADGHGEIKLIEKVRNSNKAYNRLIEIMQEEITKKGKKIVAITHVGNPERANQIETAMSETTGIDEVINLKCAGLSSLYADKKGIVVAF</sequence>
<dbReference type="Gene3D" id="2.20.28.50">
    <property type="entry name" value="degv family protein"/>
    <property type="match status" value="1"/>
</dbReference>
<comment type="caution">
    <text evidence="2">The sequence shown here is derived from an EMBL/GenBank/DDBJ whole genome shotgun (WGS) entry which is preliminary data.</text>
</comment>
<dbReference type="EMBL" id="JAFBDT010000017">
    <property type="protein sequence ID" value="MBM7562382.1"/>
    <property type="molecule type" value="Genomic_DNA"/>
</dbReference>
<dbReference type="InterPro" id="IPR050270">
    <property type="entry name" value="DegV_domain_contain"/>
</dbReference>
<dbReference type="PANTHER" id="PTHR33434:SF2">
    <property type="entry name" value="FATTY ACID-BINDING PROTEIN TM_1468"/>
    <property type="match status" value="1"/>
</dbReference>
<dbReference type="InterPro" id="IPR003797">
    <property type="entry name" value="DegV"/>
</dbReference>